<evidence type="ECO:0000256" key="20">
    <source>
        <dbReference type="SAM" id="Phobius"/>
    </source>
</evidence>
<dbReference type="GO" id="GO:0004579">
    <property type="term" value="F:dolichyl-diphosphooligosaccharide-protein glycotransferase activity"/>
    <property type="evidence" value="ECO:0007669"/>
    <property type="project" value="UniProtKB-EC"/>
</dbReference>
<feature type="transmembrane region" description="Helical" evidence="20">
    <location>
        <begin position="364"/>
        <end position="384"/>
    </location>
</feature>
<dbReference type="STRING" id="60172.A0A1V6QIZ8"/>
<feature type="transmembrane region" description="Helical" evidence="20">
    <location>
        <begin position="307"/>
        <end position="331"/>
    </location>
</feature>
<evidence type="ECO:0000256" key="12">
    <source>
        <dbReference type="ARBA" id="ARBA00022842"/>
    </source>
</evidence>
<feature type="transmembrane region" description="Helical" evidence="20">
    <location>
        <begin position="415"/>
        <end position="437"/>
    </location>
</feature>
<dbReference type="InterPro" id="IPR048307">
    <property type="entry name" value="STT3_N"/>
</dbReference>
<comment type="caution">
    <text evidence="23">The sequence shown here is derived from an EMBL/GenBank/DDBJ whole genome shotgun (WGS) entry which is preliminary data.</text>
</comment>
<comment type="catalytic activity">
    <reaction evidence="17">
        <text>a di-trans,poly-cis-dolichyl diphosphooligosaccharide + L-asparaginyl-[protein] = N(4)-(oligosaccharide-(1-&gt;4)-N-acetyl-beta-D-glucosaminyl-(1-&gt;4)-N-acetyl-beta-D-glucosaminyl)-L-asparaginyl-[protein] + a di-trans,poly-cis-dolichyl diphosphate + H(+)</text>
        <dbReference type="Rhea" id="RHEA:22980"/>
        <dbReference type="Rhea" id="RHEA-COMP:12804"/>
        <dbReference type="Rhea" id="RHEA-COMP:12805"/>
        <dbReference type="Rhea" id="RHEA-COMP:19506"/>
        <dbReference type="Rhea" id="RHEA-COMP:19509"/>
        <dbReference type="ChEBI" id="CHEBI:15378"/>
        <dbReference type="ChEBI" id="CHEBI:50347"/>
        <dbReference type="ChEBI" id="CHEBI:57497"/>
        <dbReference type="ChEBI" id="CHEBI:57570"/>
        <dbReference type="ChEBI" id="CHEBI:132529"/>
        <dbReference type="EC" id="2.4.99.18"/>
    </reaction>
</comment>
<evidence type="ECO:0000256" key="3">
    <source>
        <dbReference type="ARBA" id="ARBA00004477"/>
    </source>
</evidence>
<evidence type="ECO:0000256" key="5">
    <source>
        <dbReference type="ARBA" id="ARBA00010810"/>
    </source>
</evidence>
<evidence type="ECO:0000256" key="2">
    <source>
        <dbReference type="ARBA" id="ARBA00001946"/>
    </source>
</evidence>
<dbReference type="GO" id="GO:0008250">
    <property type="term" value="C:oligosaccharyltransferase complex"/>
    <property type="evidence" value="ECO:0007669"/>
    <property type="project" value="UniProtKB-ARBA"/>
</dbReference>
<feature type="transmembrane region" description="Helical" evidence="20">
    <location>
        <begin position="273"/>
        <end position="295"/>
    </location>
</feature>
<feature type="transmembrane region" description="Helical" evidence="20">
    <location>
        <begin position="211"/>
        <end position="234"/>
    </location>
</feature>
<evidence type="ECO:0000256" key="11">
    <source>
        <dbReference type="ARBA" id="ARBA00022824"/>
    </source>
</evidence>
<comment type="cofactor">
    <cofactor evidence="1">
        <name>Mn(2+)</name>
        <dbReference type="ChEBI" id="CHEBI:29035"/>
    </cofactor>
</comment>
<comment type="pathway">
    <text evidence="4">Protein modification; protein glycosylation.</text>
</comment>
<evidence type="ECO:0000256" key="17">
    <source>
        <dbReference type="ARBA" id="ARBA00048829"/>
    </source>
</evidence>
<dbReference type="EC" id="2.4.99.18" evidence="6"/>
<name>A0A1V6QIZ8_9EURO</name>
<evidence type="ECO:0000256" key="18">
    <source>
        <dbReference type="ARBA" id="ARBA00059243"/>
    </source>
</evidence>
<keyword evidence="8" id="KW-0808">Transferase</keyword>
<dbReference type="Pfam" id="PF21436">
    <property type="entry name" value="STT3-PglB_core"/>
    <property type="match status" value="1"/>
</dbReference>
<feature type="transmembrane region" description="Helical" evidence="20">
    <location>
        <begin position="246"/>
        <end position="267"/>
    </location>
</feature>
<keyword evidence="12" id="KW-0460">Magnesium</keyword>
<dbReference type="GO" id="GO:0046872">
    <property type="term" value="F:metal ion binding"/>
    <property type="evidence" value="ECO:0007669"/>
    <property type="project" value="UniProtKB-KW"/>
</dbReference>
<evidence type="ECO:0000256" key="4">
    <source>
        <dbReference type="ARBA" id="ARBA00004922"/>
    </source>
</evidence>
<protein>
    <recommendedName>
        <fullName evidence="19">Dolichyl-diphosphooligosaccharide--protein glycosyltransferase subunit STT3</fullName>
        <ecNumber evidence="6">2.4.99.18</ecNumber>
    </recommendedName>
</protein>
<evidence type="ECO:0000259" key="21">
    <source>
        <dbReference type="Pfam" id="PF02516"/>
    </source>
</evidence>
<comment type="cofactor">
    <cofactor evidence="2">
        <name>Mg(2+)</name>
        <dbReference type="ChEBI" id="CHEBI:18420"/>
    </cofactor>
</comment>
<accession>A0A1V6QIZ8</accession>
<dbReference type="EMBL" id="MDYO01000067">
    <property type="protein sequence ID" value="OQD89190.1"/>
    <property type="molecule type" value="Genomic_DNA"/>
</dbReference>
<evidence type="ECO:0000256" key="14">
    <source>
        <dbReference type="ARBA" id="ARBA00023136"/>
    </source>
</evidence>
<dbReference type="GO" id="GO:0043687">
    <property type="term" value="P:post-translational protein modification"/>
    <property type="evidence" value="ECO:0007669"/>
    <property type="project" value="TreeGrafter"/>
</dbReference>
<reference evidence="24" key="1">
    <citation type="journal article" date="2017" name="Nat. Microbiol.">
        <title>Global analysis of biosynthetic gene clusters reveals vast potential of secondary metabolite production in Penicillium species.</title>
        <authorList>
            <person name="Nielsen J.C."/>
            <person name="Grijseels S."/>
            <person name="Prigent S."/>
            <person name="Ji B."/>
            <person name="Dainat J."/>
            <person name="Nielsen K.F."/>
            <person name="Frisvad J.C."/>
            <person name="Workman M."/>
            <person name="Nielsen J."/>
        </authorList>
    </citation>
    <scope>NUCLEOTIDE SEQUENCE [LARGE SCALE GENOMIC DNA]</scope>
    <source>
        <strain evidence="24">IBT 29525</strain>
    </source>
</reference>
<evidence type="ECO:0000256" key="15">
    <source>
        <dbReference type="ARBA" id="ARBA00023180"/>
    </source>
</evidence>
<keyword evidence="13 20" id="KW-1133">Transmembrane helix</keyword>
<comment type="subcellular location">
    <subcellularLocation>
        <location evidence="3">Endoplasmic reticulum membrane</location>
        <topology evidence="3">Multi-pass membrane protein</topology>
    </subcellularLocation>
</comment>
<feature type="transmembrane region" description="Helical" evidence="20">
    <location>
        <begin position="463"/>
        <end position="487"/>
    </location>
</feature>
<evidence type="ECO:0000256" key="9">
    <source>
        <dbReference type="ARBA" id="ARBA00022692"/>
    </source>
</evidence>
<evidence type="ECO:0000256" key="7">
    <source>
        <dbReference type="ARBA" id="ARBA00022676"/>
    </source>
</evidence>
<dbReference type="FunFam" id="3.40.50.12610:FF:000001">
    <property type="entry name" value="Dolichyl-diphosphooligosaccharide--protein glycosyltransferase subunit STT3B"/>
    <property type="match status" value="1"/>
</dbReference>
<feature type="transmembrane region" description="Helical" evidence="20">
    <location>
        <begin position="91"/>
        <end position="107"/>
    </location>
</feature>
<keyword evidence="15" id="KW-0325">Glycoprotein</keyword>
<dbReference type="AlphaFoldDB" id="A0A1V6QIZ8"/>
<keyword evidence="9 20" id="KW-0812">Transmembrane</keyword>
<evidence type="ECO:0000313" key="23">
    <source>
        <dbReference type="EMBL" id="OQD89190.1"/>
    </source>
</evidence>
<keyword evidence="16" id="KW-0464">Manganese</keyword>
<keyword evidence="14 20" id="KW-0472">Membrane</keyword>
<feature type="transmembrane region" description="Helical" evidence="20">
    <location>
        <begin position="145"/>
        <end position="163"/>
    </location>
</feature>
<dbReference type="PANTHER" id="PTHR13872:SF1">
    <property type="entry name" value="DOLICHYL-DIPHOSPHOOLIGOSACCHARIDE--PROTEIN GLYCOSYLTRANSFERASE SUBUNIT STT3B"/>
    <property type="match status" value="1"/>
</dbReference>
<keyword evidence="11" id="KW-0256">Endoplasmic reticulum</keyword>
<evidence type="ECO:0000256" key="13">
    <source>
        <dbReference type="ARBA" id="ARBA00022989"/>
    </source>
</evidence>
<dbReference type="UniPathway" id="UPA00378"/>
<feature type="transmembrane region" description="Helical" evidence="20">
    <location>
        <begin position="391"/>
        <end position="409"/>
    </location>
</feature>
<feature type="domain" description="STT3/PglB/AglB core" evidence="22">
    <location>
        <begin position="536"/>
        <end position="585"/>
    </location>
</feature>
<organism evidence="23 24">
    <name type="scientific">Penicillium solitum</name>
    <dbReference type="NCBI Taxonomy" id="60172"/>
    <lineage>
        <taxon>Eukaryota</taxon>
        <taxon>Fungi</taxon>
        <taxon>Dikarya</taxon>
        <taxon>Ascomycota</taxon>
        <taxon>Pezizomycotina</taxon>
        <taxon>Eurotiomycetes</taxon>
        <taxon>Eurotiomycetidae</taxon>
        <taxon>Eurotiales</taxon>
        <taxon>Aspergillaceae</taxon>
        <taxon>Penicillium</taxon>
    </lineage>
</organism>
<evidence type="ECO:0000313" key="24">
    <source>
        <dbReference type="Proteomes" id="UP000191612"/>
    </source>
</evidence>
<gene>
    <name evidence="23" type="ORF">PENSOL_c067G06202</name>
</gene>
<feature type="transmembrane region" description="Helical" evidence="20">
    <location>
        <begin position="119"/>
        <end position="139"/>
    </location>
</feature>
<comment type="function">
    <text evidence="18">Catalytic subunit of the oligosaccharyl transferase (OST) complex that catalyzes the initial transfer of a defined glycan (Glc(3)Man(9)GlcNAc(2) in eukaryotes) from the lipid carrier dolichol-pyrophosphate to an asparagine residue within an Asn-X-Ser/Thr consensus motif in nascent polypeptide chains, the first step in protein N-glycosylation. N-glycosylation occurs cotranslationally and the complex associates with the Sec61 complex at the channel-forming translocon complex that mediates protein translocation across the endoplasmic reticulum (ER). All subunits are required for a maximal enzyme activity. This subunit contains the active site and the acceptor peptide and donor lipid-linked oligosaccharide (LLO) binding pockets.</text>
</comment>
<evidence type="ECO:0000259" key="22">
    <source>
        <dbReference type="Pfam" id="PF21436"/>
    </source>
</evidence>
<proteinExistence type="inferred from homology"/>
<dbReference type="GO" id="GO:0018279">
    <property type="term" value="P:protein N-linked glycosylation via asparagine"/>
    <property type="evidence" value="ECO:0007669"/>
    <property type="project" value="TreeGrafter"/>
</dbReference>
<evidence type="ECO:0000256" key="1">
    <source>
        <dbReference type="ARBA" id="ARBA00001936"/>
    </source>
</evidence>
<evidence type="ECO:0000256" key="6">
    <source>
        <dbReference type="ARBA" id="ARBA00012605"/>
    </source>
</evidence>
<feature type="domain" description="Oligosaccharyl transferase STT3 N-terminal" evidence="21">
    <location>
        <begin position="22"/>
        <end position="422"/>
    </location>
</feature>
<keyword evidence="7" id="KW-0328">Glycosyltransferase</keyword>
<dbReference type="InterPro" id="IPR003674">
    <property type="entry name" value="Oligo_trans_STT3"/>
</dbReference>
<evidence type="ECO:0000256" key="8">
    <source>
        <dbReference type="ARBA" id="ARBA00022679"/>
    </source>
</evidence>
<dbReference type="PANTHER" id="PTHR13872">
    <property type="entry name" value="DOLICHYL-DIPHOSPHOOLIGOSACCHARIDE--PROTEIN GLYCOSYLTRANSFERASE SUBUNIT"/>
    <property type="match status" value="1"/>
</dbReference>
<keyword evidence="24" id="KW-1185">Reference proteome</keyword>
<evidence type="ECO:0000256" key="10">
    <source>
        <dbReference type="ARBA" id="ARBA00022723"/>
    </source>
</evidence>
<keyword evidence="10" id="KW-0479">Metal-binding</keyword>
<evidence type="ECO:0000256" key="16">
    <source>
        <dbReference type="ARBA" id="ARBA00023211"/>
    </source>
</evidence>
<feature type="transmembrane region" description="Helical" evidence="20">
    <location>
        <begin position="21"/>
        <end position="43"/>
    </location>
</feature>
<comment type="similarity">
    <text evidence="5">Belongs to the STT3 family.</text>
</comment>
<dbReference type="InterPro" id="IPR048999">
    <property type="entry name" value="STT3-PglB_core"/>
</dbReference>
<dbReference type="Proteomes" id="UP000191612">
    <property type="component" value="Unassembled WGS sequence"/>
</dbReference>
<evidence type="ECO:0000256" key="19">
    <source>
        <dbReference type="ARBA" id="ARBA00067960"/>
    </source>
</evidence>
<dbReference type="Gene3D" id="3.40.50.12610">
    <property type="match status" value="1"/>
</dbReference>
<sequence>MAPSSLDVVLKGSSGRNTRGLLRVIILCTIAAAAVSSRLFSVIRFESIIHEFDPWFNFRATKYLIENGFHSFWDWFDDRTWHPLGRVTGGTLYPGLMVTSGVIYHILRLLTIPVDIRNICVMLAPGFSGLTALAMYLLTSEMSDSPSAGLLAAAFMGITPGYISRSVAGSYDNEAIAIFLLVFTFYLWIKAVKNGSIMWGALTALFYGYMVSAWGGYVFITNLIPLHVFVLLCMGRYSTRVYISYTTWYALGTLGSMQIPFVGFLPIRNSDHMSALGVFGLIQLVAFAEFIRAYLPGKQFQKLLTSMVLLTFGLGFGGLILLSVSGVIAPWSGRFYSLWDTGYAKIHIPIIASVSEHQPTAWPAFFFDLNFLIWLFPAGVFMCFQKLKDEHVFVVIYSVLASYFAGVMVRLMLTLTPIVCVAAALALSCILDNFLVASTPSTEPKAKTTTEDKSLRSTRNPVVGIYSWFSKSVVVASVTLYLLLFVAHCTWVTSNAYSSPSVVLASKLPDGSQFIIDDYREAYYWLRQNTPDNAKIMSWWDYGYQIGGMADRPTLVDNNTWNNTHIATVGKAMSSREEVSYPILRQHDVDYVLVVFGGLLGYSGDDLNKFLWMVRIAEGIWPDEVKERDYFTARGEYRVDEEATPAMKNSLMYKMSYHNYQSLFPPGQAMDRVRGTKLPKESPQLNTLEEAFTSENWIVRLYKVKDLDNLGRDHSNAVAFDKGLKRKRAAKHKGPRVLRTE</sequence>
<feature type="transmembrane region" description="Helical" evidence="20">
    <location>
        <begin position="175"/>
        <end position="191"/>
    </location>
</feature>
<dbReference type="Pfam" id="PF02516">
    <property type="entry name" value="STT3"/>
    <property type="match status" value="1"/>
</dbReference>